<dbReference type="Proteomes" id="UP000242188">
    <property type="component" value="Unassembled WGS sequence"/>
</dbReference>
<evidence type="ECO:0000256" key="1">
    <source>
        <dbReference type="SAM" id="MobiDB-lite"/>
    </source>
</evidence>
<organism evidence="2 3">
    <name type="scientific">Mizuhopecten yessoensis</name>
    <name type="common">Japanese scallop</name>
    <name type="synonym">Patinopecten yessoensis</name>
    <dbReference type="NCBI Taxonomy" id="6573"/>
    <lineage>
        <taxon>Eukaryota</taxon>
        <taxon>Metazoa</taxon>
        <taxon>Spiralia</taxon>
        <taxon>Lophotrochozoa</taxon>
        <taxon>Mollusca</taxon>
        <taxon>Bivalvia</taxon>
        <taxon>Autobranchia</taxon>
        <taxon>Pteriomorphia</taxon>
        <taxon>Pectinida</taxon>
        <taxon>Pectinoidea</taxon>
        <taxon>Pectinidae</taxon>
        <taxon>Mizuhopecten</taxon>
    </lineage>
</organism>
<proteinExistence type="predicted"/>
<keyword evidence="3" id="KW-1185">Reference proteome</keyword>
<reference evidence="2 3" key="1">
    <citation type="journal article" date="2017" name="Nat. Ecol. Evol.">
        <title>Scallop genome provides insights into evolution of bilaterian karyotype and development.</title>
        <authorList>
            <person name="Wang S."/>
            <person name="Zhang J."/>
            <person name="Jiao W."/>
            <person name="Li J."/>
            <person name="Xun X."/>
            <person name="Sun Y."/>
            <person name="Guo X."/>
            <person name="Huan P."/>
            <person name="Dong B."/>
            <person name="Zhang L."/>
            <person name="Hu X."/>
            <person name="Sun X."/>
            <person name="Wang J."/>
            <person name="Zhao C."/>
            <person name="Wang Y."/>
            <person name="Wang D."/>
            <person name="Huang X."/>
            <person name="Wang R."/>
            <person name="Lv J."/>
            <person name="Li Y."/>
            <person name="Zhang Z."/>
            <person name="Liu B."/>
            <person name="Lu W."/>
            <person name="Hui Y."/>
            <person name="Liang J."/>
            <person name="Zhou Z."/>
            <person name="Hou R."/>
            <person name="Li X."/>
            <person name="Liu Y."/>
            <person name="Li H."/>
            <person name="Ning X."/>
            <person name="Lin Y."/>
            <person name="Zhao L."/>
            <person name="Xing Q."/>
            <person name="Dou J."/>
            <person name="Li Y."/>
            <person name="Mao J."/>
            <person name="Guo H."/>
            <person name="Dou H."/>
            <person name="Li T."/>
            <person name="Mu C."/>
            <person name="Jiang W."/>
            <person name="Fu Q."/>
            <person name="Fu X."/>
            <person name="Miao Y."/>
            <person name="Liu J."/>
            <person name="Yu Q."/>
            <person name="Li R."/>
            <person name="Liao H."/>
            <person name="Li X."/>
            <person name="Kong Y."/>
            <person name="Jiang Z."/>
            <person name="Chourrout D."/>
            <person name="Li R."/>
            <person name="Bao Z."/>
        </authorList>
    </citation>
    <scope>NUCLEOTIDE SEQUENCE [LARGE SCALE GENOMIC DNA]</scope>
    <source>
        <strain evidence="2 3">PY_sf001</strain>
    </source>
</reference>
<comment type="caution">
    <text evidence="2">The sequence shown here is derived from an EMBL/GenBank/DDBJ whole genome shotgun (WGS) entry which is preliminary data.</text>
</comment>
<feature type="compositionally biased region" description="Polar residues" evidence="1">
    <location>
        <begin position="443"/>
        <end position="453"/>
    </location>
</feature>
<dbReference type="EMBL" id="NEDP02005548">
    <property type="protein sequence ID" value="OWF39020.1"/>
    <property type="molecule type" value="Genomic_DNA"/>
</dbReference>
<feature type="compositionally biased region" description="Basic and acidic residues" evidence="1">
    <location>
        <begin position="216"/>
        <end position="226"/>
    </location>
</feature>
<dbReference type="AlphaFoldDB" id="A0A210PRA3"/>
<feature type="region of interest" description="Disordered" evidence="1">
    <location>
        <begin position="428"/>
        <end position="466"/>
    </location>
</feature>
<accession>A0A210PRA3</accession>
<gene>
    <name evidence="2" type="ORF">KP79_PYT15125</name>
</gene>
<feature type="region of interest" description="Disordered" evidence="1">
    <location>
        <begin position="208"/>
        <end position="237"/>
    </location>
</feature>
<evidence type="ECO:0000313" key="3">
    <source>
        <dbReference type="Proteomes" id="UP000242188"/>
    </source>
</evidence>
<dbReference type="OrthoDB" id="6157734at2759"/>
<sequence length="506" mass="57682">MRGKLLLAGGKPTAWTHNTSYVGVSRIHSETSPPALGRRRKEDREFKEILGAIENMHRKDMQSFNTNRKYLEKSMLAYSERMRELNKGRRSLPVIITPASGEKPVLPKKFSNTIRPDVASPASDLLGSSRESFMSSNGHLHSPLHSQRKLSPISISRNHIRKMTFHGSEIERHLLSPNMHSLRHSISGTGGSKPSISLEGNIRTRKISTISPPDQSDIRRTRDTRSTDSAYESFNGSEMEYEHHDKHEHNDEMDVDVHSVSSVKIACFPDINEERKQINSVFGVHDGPIDPTEKKKKMRKVKKPSVEVKVKKNKYLKRARKHDKREKEDIAETIIETYIEEDDRREEEEEIDEEPEKKKREMCYGFRYSLAIKELLKKPNPFNVSKKEMVYKVEMENGRIMSTLGPAVLKVVDVDRLNNIRGVPLNIKRDDPSNKRKKAAANLSRSVSRNPLPSISRGVSMEGNQEDTDKVIDLPERIKTKTSLYEKSFVSSHQSPTTVMVIGADG</sequence>
<evidence type="ECO:0000313" key="2">
    <source>
        <dbReference type="EMBL" id="OWF39020.1"/>
    </source>
</evidence>
<name>A0A210PRA3_MIZYE</name>
<protein>
    <submittedName>
        <fullName evidence="2">Uncharacterized protein</fullName>
    </submittedName>
</protein>